<feature type="compositionally biased region" description="Polar residues" evidence="1">
    <location>
        <begin position="66"/>
        <end position="78"/>
    </location>
</feature>
<feature type="region of interest" description="Disordered" evidence="1">
    <location>
        <begin position="62"/>
        <end position="114"/>
    </location>
</feature>
<feature type="compositionally biased region" description="Basic and acidic residues" evidence="1">
    <location>
        <begin position="87"/>
        <end position="114"/>
    </location>
</feature>
<evidence type="ECO:0000256" key="1">
    <source>
        <dbReference type="SAM" id="MobiDB-lite"/>
    </source>
</evidence>
<reference evidence="2" key="1">
    <citation type="submission" date="2019-12" db="EMBL/GenBank/DDBJ databases">
        <title>Genome sequencing and annotation of Brassica cretica.</title>
        <authorList>
            <person name="Studholme D.J."/>
            <person name="Sarris P."/>
        </authorList>
    </citation>
    <scope>NUCLEOTIDE SEQUENCE</scope>
    <source>
        <strain evidence="2">PFS-109/04</strain>
        <tissue evidence="2">Leaf</tissue>
    </source>
</reference>
<protein>
    <submittedName>
        <fullName evidence="2">Uncharacterized protein</fullName>
    </submittedName>
</protein>
<gene>
    <name evidence="2" type="ORF">F2Q69_00049307</name>
</gene>
<accession>A0A8S9PCX3</accession>
<comment type="caution">
    <text evidence="2">The sequence shown here is derived from an EMBL/GenBank/DDBJ whole genome shotgun (WGS) entry which is preliminary data.</text>
</comment>
<proteinExistence type="predicted"/>
<name>A0A8S9PCX3_BRACR</name>
<dbReference type="AlphaFoldDB" id="A0A8S9PCX3"/>
<evidence type="ECO:0000313" key="3">
    <source>
        <dbReference type="Proteomes" id="UP000712600"/>
    </source>
</evidence>
<organism evidence="2 3">
    <name type="scientific">Brassica cretica</name>
    <name type="common">Mustard</name>
    <dbReference type="NCBI Taxonomy" id="69181"/>
    <lineage>
        <taxon>Eukaryota</taxon>
        <taxon>Viridiplantae</taxon>
        <taxon>Streptophyta</taxon>
        <taxon>Embryophyta</taxon>
        <taxon>Tracheophyta</taxon>
        <taxon>Spermatophyta</taxon>
        <taxon>Magnoliopsida</taxon>
        <taxon>eudicotyledons</taxon>
        <taxon>Gunneridae</taxon>
        <taxon>Pentapetalae</taxon>
        <taxon>rosids</taxon>
        <taxon>malvids</taxon>
        <taxon>Brassicales</taxon>
        <taxon>Brassicaceae</taxon>
        <taxon>Brassiceae</taxon>
        <taxon>Brassica</taxon>
    </lineage>
</organism>
<dbReference type="Proteomes" id="UP000712600">
    <property type="component" value="Unassembled WGS sequence"/>
</dbReference>
<evidence type="ECO:0000313" key="2">
    <source>
        <dbReference type="EMBL" id="KAF3521363.1"/>
    </source>
</evidence>
<sequence length="154" mass="17029">MTTSLYTVNSSNGALSICVALVVLYDGTYKSSLKPLIKQQTSGVPKCSLALGRSSTNIRRPERLKQASTRSATDIITHSRSKRHQHRCADARECKGADKVEKSESSGQDRHAEDFIFQEKNPVDVLKALSDQTESVLDKGVEKRLESDDAVYSR</sequence>
<dbReference type="EMBL" id="QGKX02001347">
    <property type="protein sequence ID" value="KAF3521363.1"/>
    <property type="molecule type" value="Genomic_DNA"/>
</dbReference>